<dbReference type="EMBL" id="PSZM01000037">
    <property type="protein sequence ID" value="PQL92651.1"/>
    <property type="molecule type" value="Genomic_DNA"/>
</dbReference>
<evidence type="ECO:0000313" key="3">
    <source>
        <dbReference type="Proteomes" id="UP000238042"/>
    </source>
</evidence>
<sequence>MVLKPKILFIVDRPLWAYHYMVMTWEELIRKEYDCYVCYQEDYLLRKLDNYKPYSIKNKYIYNLISIIRLYTSKLIRKRKPIYFIHNSCRYSYPVYPINEVFDMKNNEKVLMKNFDYIVNMAFYFPYTAKIPFIGEKNLIGIFTDSFPHEGPTMDIKNNIDRTKLNIEEFYTQYLKKYNSIIVGGGSLYNRYKKFTNKIHFVYGIYGQANFIENNAVGEKEELIIGWTGSPKREMKGFENIIMPAIDNVCKTGRKVKLKTKFSGEYSELYDFYKNIDLIVIASSADSGPSLFAEAALSNVPCISTKVGLPLTVIKDGINGMFISRDIKSLEVAIIKLYDNRELLKKFSVNIKKDYLQIMDNSITVNYFLQALED</sequence>
<dbReference type="Pfam" id="PF00534">
    <property type="entry name" value="Glycos_transf_1"/>
    <property type="match status" value="1"/>
</dbReference>
<reference evidence="2 3" key="1">
    <citation type="submission" date="2018-02" db="EMBL/GenBank/DDBJ databases">
        <title>Genome sequences of Apibacter spp., gut symbionts of Asian honey bees.</title>
        <authorList>
            <person name="Kwong W.K."/>
            <person name="Steele M.I."/>
            <person name="Moran N.A."/>
        </authorList>
    </citation>
    <scope>NUCLEOTIDE SEQUENCE [LARGE SCALE GENOMIC DNA]</scope>
    <source>
        <strain evidence="3">wkB301</strain>
    </source>
</reference>
<dbReference type="OrthoDB" id="1229478at2"/>
<comment type="caution">
    <text evidence="2">The sequence shown here is derived from an EMBL/GenBank/DDBJ whole genome shotgun (WGS) entry which is preliminary data.</text>
</comment>
<gene>
    <name evidence="2" type="ORF">C4S77_06415</name>
</gene>
<dbReference type="SUPFAM" id="SSF53756">
    <property type="entry name" value="UDP-Glycosyltransferase/glycogen phosphorylase"/>
    <property type="match status" value="1"/>
</dbReference>
<proteinExistence type="predicted"/>
<accession>A0A2S8ACH2</accession>
<dbReference type="Proteomes" id="UP000238042">
    <property type="component" value="Unassembled WGS sequence"/>
</dbReference>
<protein>
    <recommendedName>
        <fullName evidence="1">Glycosyl transferase family 1 domain-containing protein</fullName>
    </recommendedName>
</protein>
<dbReference type="Gene3D" id="3.40.50.2000">
    <property type="entry name" value="Glycogen Phosphorylase B"/>
    <property type="match status" value="1"/>
</dbReference>
<dbReference type="GO" id="GO:0016757">
    <property type="term" value="F:glycosyltransferase activity"/>
    <property type="evidence" value="ECO:0007669"/>
    <property type="project" value="InterPro"/>
</dbReference>
<name>A0A2S8ACH2_9FLAO</name>
<organism evidence="2 3">
    <name type="scientific">Apibacter adventoris</name>
    <dbReference type="NCBI Taxonomy" id="1679466"/>
    <lineage>
        <taxon>Bacteria</taxon>
        <taxon>Pseudomonadati</taxon>
        <taxon>Bacteroidota</taxon>
        <taxon>Flavobacteriia</taxon>
        <taxon>Flavobacteriales</taxon>
        <taxon>Weeksellaceae</taxon>
        <taxon>Apibacter</taxon>
    </lineage>
</organism>
<evidence type="ECO:0000259" key="1">
    <source>
        <dbReference type="Pfam" id="PF00534"/>
    </source>
</evidence>
<evidence type="ECO:0000313" key="2">
    <source>
        <dbReference type="EMBL" id="PQL92651.1"/>
    </source>
</evidence>
<dbReference type="RefSeq" id="WP_105246862.1">
    <property type="nucleotide sequence ID" value="NZ_PSZM01000037.1"/>
</dbReference>
<feature type="domain" description="Glycosyl transferase family 1" evidence="1">
    <location>
        <begin position="258"/>
        <end position="353"/>
    </location>
</feature>
<keyword evidence="3" id="KW-1185">Reference proteome</keyword>
<dbReference type="InterPro" id="IPR001296">
    <property type="entry name" value="Glyco_trans_1"/>
</dbReference>
<dbReference type="AlphaFoldDB" id="A0A2S8ACH2"/>